<dbReference type="SMART" id="SM00365">
    <property type="entry name" value="LRR_SD22"/>
    <property type="match status" value="3"/>
</dbReference>
<evidence type="ECO:0000256" key="6">
    <source>
        <dbReference type="ARBA" id="ARBA00022729"/>
    </source>
</evidence>
<keyword evidence="8" id="KW-0391">Immunity</keyword>
<dbReference type="GO" id="GO:0004888">
    <property type="term" value="F:transmembrane signaling receptor activity"/>
    <property type="evidence" value="ECO:0007669"/>
    <property type="project" value="InterPro"/>
</dbReference>
<keyword evidence="9" id="KW-1133">Transmembrane helix</keyword>
<evidence type="ECO:0000256" key="7">
    <source>
        <dbReference type="ARBA" id="ARBA00022737"/>
    </source>
</evidence>
<name>A0AAV9QZJ1_9TELE</name>
<dbReference type="PRINTS" id="PR01537">
    <property type="entry name" value="INTRLKN1R1F"/>
</dbReference>
<dbReference type="InterPro" id="IPR003591">
    <property type="entry name" value="Leu-rich_rpt_typical-subtyp"/>
</dbReference>
<dbReference type="GO" id="GO:0005886">
    <property type="term" value="C:plasma membrane"/>
    <property type="evidence" value="ECO:0007669"/>
    <property type="project" value="TreeGrafter"/>
</dbReference>
<evidence type="ECO:0000256" key="4">
    <source>
        <dbReference type="ARBA" id="ARBA00022614"/>
    </source>
</evidence>
<dbReference type="FunFam" id="3.80.10.10:FF:001164">
    <property type="entry name" value="GH01279p"/>
    <property type="match status" value="1"/>
</dbReference>
<dbReference type="SMART" id="SM00255">
    <property type="entry name" value="TIR"/>
    <property type="match status" value="1"/>
</dbReference>
<evidence type="ECO:0000256" key="11">
    <source>
        <dbReference type="ARBA" id="ARBA00023170"/>
    </source>
</evidence>
<dbReference type="SMART" id="SM00369">
    <property type="entry name" value="LRR_TYP"/>
    <property type="match status" value="11"/>
</dbReference>
<dbReference type="InterPro" id="IPR035897">
    <property type="entry name" value="Toll_tir_struct_dom_sf"/>
</dbReference>
<evidence type="ECO:0000256" key="2">
    <source>
        <dbReference type="ARBA" id="ARBA00009634"/>
    </source>
</evidence>
<feature type="domain" description="TIR" evidence="14">
    <location>
        <begin position="702"/>
        <end position="847"/>
    </location>
</feature>
<dbReference type="Proteomes" id="UP001311232">
    <property type="component" value="Unassembled WGS sequence"/>
</dbReference>
<evidence type="ECO:0000256" key="1">
    <source>
        <dbReference type="ARBA" id="ARBA00004479"/>
    </source>
</evidence>
<evidence type="ECO:0000256" key="3">
    <source>
        <dbReference type="ARBA" id="ARBA00022588"/>
    </source>
</evidence>
<dbReference type="EMBL" id="JAHHUM010002598">
    <property type="protein sequence ID" value="KAK5602921.1"/>
    <property type="molecule type" value="Genomic_DNA"/>
</dbReference>
<keyword evidence="7" id="KW-0677">Repeat</keyword>
<dbReference type="SUPFAM" id="SSF52058">
    <property type="entry name" value="L domain-like"/>
    <property type="match status" value="2"/>
</dbReference>
<keyword evidence="12" id="KW-0325">Glycoprotein</keyword>
<dbReference type="InterPro" id="IPR032675">
    <property type="entry name" value="LRR_dom_sf"/>
</dbReference>
<dbReference type="PROSITE" id="PS51450">
    <property type="entry name" value="LRR"/>
    <property type="match status" value="2"/>
</dbReference>
<dbReference type="AlphaFoldDB" id="A0AAV9QZJ1"/>
<evidence type="ECO:0000256" key="10">
    <source>
        <dbReference type="ARBA" id="ARBA00023136"/>
    </source>
</evidence>
<gene>
    <name evidence="15" type="ORF">CRENBAI_019531</name>
</gene>
<dbReference type="SUPFAM" id="SSF52200">
    <property type="entry name" value="Toll/Interleukin receptor TIR domain"/>
    <property type="match status" value="1"/>
</dbReference>
<keyword evidence="4" id="KW-0433">Leucine-rich repeat</keyword>
<comment type="caution">
    <text evidence="15">The sequence shown here is derived from an EMBL/GenBank/DDBJ whole genome shotgun (WGS) entry which is preliminary data.</text>
</comment>
<proteinExistence type="inferred from homology"/>
<evidence type="ECO:0000259" key="14">
    <source>
        <dbReference type="PROSITE" id="PS50104"/>
    </source>
</evidence>
<dbReference type="PRINTS" id="PR00019">
    <property type="entry name" value="LEURICHRPT"/>
</dbReference>
<keyword evidence="13" id="KW-0395">Inflammatory response</keyword>
<dbReference type="Pfam" id="PF13855">
    <property type="entry name" value="LRR_8"/>
    <property type="match status" value="2"/>
</dbReference>
<dbReference type="PIRSF" id="PIRSF037595">
    <property type="entry name" value="Toll-like_receptor"/>
    <property type="match status" value="1"/>
</dbReference>
<evidence type="ECO:0000256" key="9">
    <source>
        <dbReference type="ARBA" id="ARBA00022989"/>
    </source>
</evidence>
<evidence type="ECO:0000256" key="5">
    <source>
        <dbReference type="ARBA" id="ARBA00022692"/>
    </source>
</evidence>
<protein>
    <recommendedName>
        <fullName evidence="14">TIR domain-containing protein</fullName>
    </recommendedName>
</protein>
<dbReference type="SMART" id="SM00082">
    <property type="entry name" value="LRRCT"/>
    <property type="match status" value="1"/>
</dbReference>
<dbReference type="PROSITE" id="PS50104">
    <property type="entry name" value="TIR"/>
    <property type="match status" value="1"/>
</dbReference>
<dbReference type="FunFam" id="3.40.50.10140:FF:000001">
    <property type="entry name" value="Toll-like receptor 2"/>
    <property type="match status" value="1"/>
</dbReference>
<dbReference type="InterPro" id="IPR017241">
    <property type="entry name" value="Toll-like_receptor"/>
</dbReference>
<dbReference type="PANTHER" id="PTHR24365">
    <property type="entry name" value="TOLL-LIKE RECEPTOR"/>
    <property type="match status" value="1"/>
</dbReference>
<evidence type="ECO:0000256" key="8">
    <source>
        <dbReference type="ARBA" id="ARBA00022859"/>
    </source>
</evidence>
<dbReference type="Gene3D" id="3.40.50.10140">
    <property type="entry name" value="Toll/interleukin-1 receptor homology (TIR) domain"/>
    <property type="match status" value="1"/>
</dbReference>
<keyword evidence="5" id="KW-0812">Transmembrane</keyword>
<evidence type="ECO:0000256" key="12">
    <source>
        <dbReference type="ARBA" id="ARBA00023180"/>
    </source>
</evidence>
<keyword evidence="6" id="KW-0732">Signal</keyword>
<reference evidence="15 16" key="1">
    <citation type="submission" date="2021-06" db="EMBL/GenBank/DDBJ databases">
        <authorList>
            <person name="Palmer J.M."/>
        </authorList>
    </citation>
    <scope>NUCLEOTIDE SEQUENCE [LARGE SCALE GENOMIC DNA]</scope>
    <source>
        <strain evidence="15 16">MEX-2019</strain>
        <tissue evidence="15">Muscle</tissue>
    </source>
</reference>
<organism evidence="15 16">
    <name type="scientific">Crenichthys baileyi</name>
    <name type="common">White River springfish</name>
    <dbReference type="NCBI Taxonomy" id="28760"/>
    <lineage>
        <taxon>Eukaryota</taxon>
        <taxon>Metazoa</taxon>
        <taxon>Chordata</taxon>
        <taxon>Craniata</taxon>
        <taxon>Vertebrata</taxon>
        <taxon>Euteleostomi</taxon>
        <taxon>Actinopterygii</taxon>
        <taxon>Neopterygii</taxon>
        <taxon>Teleostei</taxon>
        <taxon>Neoteleostei</taxon>
        <taxon>Acanthomorphata</taxon>
        <taxon>Ovalentaria</taxon>
        <taxon>Atherinomorphae</taxon>
        <taxon>Cyprinodontiformes</taxon>
        <taxon>Goodeidae</taxon>
        <taxon>Crenichthys</taxon>
    </lineage>
</organism>
<dbReference type="Pfam" id="PF01582">
    <property type="entry name" value="TIR"/>
    <property type="match status" value="1"/>
</dbReference>
<sequence>MRRISWSSWLLPLREAVADDAKMARAALLLLLLNISACSGFGFRSCSQNYAEADYIWCFNRMIDNISGVVNMLPENITAINLSKNMIRAIPPGAFARFARLKHLDLSQNKLFNLKGEEFKSLHLMVFLNLSCNNISNIHSNTFEGLTSLKVLLLSQNYLSGVFGLLFNLLPAIEVVDLSLNRLRSFSCEECGGSLTLKYLNLSVNNIQKVNVSCFPALMYIQLSNNTELELRPDTFDSNQQLSTLLLQSVKVEGLMGLSGQTKRDLIHVSFSIFAEKSPWMICDVLRGMDNVSKVEVDLKGSKLPASNTSLLDCPTPTTLHRLSLMKNEITELEPNVFHALTQLEQLYLQFNLLKSLKKKTFGNLYRLKKLNLSLNLICFIEEGTFQDLKNLRYLDLSGNRISRVTPSILSGLKKLTHIILYNNRLHFRSYEAPFIHLTSLEYLEMRYQGPGGYGIGDIGPDFFKGLQKLKCMQIGNSIKMNVHPGAFAPLISLKILYIYGVNLKEINLTAVLLPLKGLSKLMLNRADLDTLPAHLLPPNNSLEVLRVESNHIHTLSKEILDNLPRGVIDTESPDGTPYRTTPRDAKVIRLRVFDISENQLSCTCDNAWFKTWAINNTQIQVPYLYNLECDNGKSRYLWQFDDKACSYDQISLTLFISCTVMDVLFVFVCLTWHIQGPTLRFLLLMVKARLRGRKRGAGAKFQYDAFISYSSKDEDWVMGQLVPNLERPDAGALRLRLCLHHRDFRPGAAVLENIEAAIYSSRHTICVVTRSYLQSEWCSVEFQLASLRLLCDGSDVLLLVFLEEIPEHCPSPYARLRRIVHRKTYLLWPENPEEQDAFWVRLKDALKDSKDLEEEEEVDVGGEQWLAPLIG</sequence>
<keyword evidence="3" id="KW-0399">Innate immunity</keyword>
<dbReference type="PANTHER" id="PTHR24365:SF522">
    <property type="entry name" value="LOW QUALITY PROTEIN: TOLL-LIKE RECEPTOR 13-RELATED"/>
    <property type="match status" value="1"/>
</dbReference>
<dbReference type="GO" id="GO:0002224">
    <property type="term" value="P:toll-like receptor signaling pathway"/>
    <property type="evidence" value="ECO:0007669"/>
    <property type="project" value="InterPro"/>
</dbReference>
<comment type="subcellular location">
    <subcellularLocation>
        <location evidence="1">Membrane</location>
        <topology evidence="1">Single-pass type I membrane protein</topology>
    </subcellularLocation>
</comment>
<accession>A0AAV9QZJ1</accession>
<evidence type="ECO:0000313" key="15">
    <source>
        <dbReference type="EMBL" id="KAK5602921.1"/>
    </source>
</evidence>
<dbReference type="Gene3D" id="3.80.10.10">
    <property type="entry name" value="Ribonuclease Inhibitor"/>
    <property type="match status" value="3"/>
</dbReference>
<dbReference type="InterPro" id="IPR001611">
    <property type="entry name" value="Leu-rich_rpt"/>
</dbReference>
<dbReference type="InterPro" id="IPR000157">
    <property type="entry name" value="TIR_dom"/>
</dbReference>
<dbReference type="InterPro" id="IPR000483">
    <property type="entry name" value="Cys-rich_flank_reg_C"/>
</dbReference>
<comment type="similarity">
    <text evidence="2">Belongs to the Toll-like receptor family.</text>
</comment>
<dbReference type="GO" id="GO:0006954">
    <property type="term" value="P:inflammatory response"/>
    <property type="evidence" value="ECO:0007669"/>
    <property type="project" value="UniProtKB-KW"/>
</dbReference>
<keyword evidence="10" id="KW-0472">Membrane</keyword>
<keyword evidence="16" id="KW-1185">Reference proteome</keyword>
<evidence type="ECO:0000256" key="13">
    <source>
        <dbReference type="ARBA" id="ARBA00023198"/>
    </source>
</evidence>
<dbReference type="GO" id="GO:0045087">
    <property type="term" value="P:innate immune response"/>
    <property type="evidence" value="ECO:0007669"/>
    <property type="project" value="UniProtKB-KW"/>
</dbReference>
<keyword evidence="11" id="KW-0675">Receptor</keyword>
<evidence type="ECO:0000313" key="16">
    <source>
        <dbReference type="Proteomes" id="UP001311232"/>
    </source>
</evidence>